<dbReference type="InterPro" id="IPR029044">
    <property type="entry name" value="Nucleotide-diphossugar_trans"/>
</dbReference>
<keyword evidence="2" id="KW-0812">Transmembrane</keyword>
<keyword evidence="2" id="KW-1133">Transmembrane helix</keyword>
<proteinExistence type="predicted"/>
<dbReference type="EMBL" id="BPRC01000003">
    <property type="protein sequence ID" value="GJE64109.1"/>
    <property type="molecule type" value="Genomic_DNA"/>
</dbReference>
<dbReference type="Proteomes" id="UP001055039">
    <property type="component" value="Unassembled WGS sequence"/>
</dbReference>
<reference evidence="4" key="1">
    <citation type="journal article" date="2021" name="Front. Microbiol.">
        <title>Comprehensive Comparative Genomics and Phenotyping of Methylobacterium Species.</title>
        <authorList>
            <person name="Alessa O."/>
            <person name="Ogura Y."/>
            <person name="Fujitani Y."/>
            <person name="Takami H."/>
            <person name="Hayashi T."/>
            <person name="Sahin N."/>
            <person name="Tani A."/>
        </authorList>
    </citation>
    <scope>NUCLEOTIDE SEQUENCE</scope>
    <source>
        <strain evidence="4">NBRC 15686</strain>
    </source>
</reference>
<dbReference type="PANTHER" id="PTHR43646:SF6">
    <property type="entry name" value="PRE-MYCOFACTOCIN GLYCOSYLTRANSFERASE"/>
    <property type="match status" value="1"/>
</dbReference>
<evidence type="ECO:0000256" key="2">
    <source>
        <dbReference type="SAM" id="Phobius"/>
    </source>
</evidence>
<dbReference type="SUPFAM" id="SSF53448">
    <property type="entry name" value="Nucleotide-diphospho-sugar transferases"/>
    <property type="match status" value="1"/>
</dbReference>
<evidence type="ECO:0000313" key="5">
    <source>
        <dbReference type="Proteomes" id="UP001055039"/>
    </source>
</evidence>
<keyword evidence="2" id="KW-0472">Membrane</keyword>
<feature type="transmembrane region" description="Helical" evidence="2">
    <location>
        <begin position="272"/>
        <end position="303"/>
    </location>
</feature>
<dbReference type="PANTHER" id="PTHR43646">
    <property type="entry name" value="GLYCOSYLTRANSFERASE"/>
    <property type="match status" value="1"/>
</dbReference>
<dbReference type="Pfam" id="PF00535">
    <property type="entry name" value="Glycos_transf_2"/>
    <property type="match status" value="1"/>
</dbReference>
<accession>A0ABQ4U9S0</accession>
<reference evidence="4" key="2">
    <citation type="submission" date="2021-08" db="EMBL/GenBank/DDBJ databases">
        <authorList>
            <person name="Tani A."/>
            <person name="Ola A."/>
            <person name="Ogura Y."/>
            <person name="Katsura K."/>
            <person name="Hayashi T."/>
        </authorList>
    </citation>
    <scope>NUCLEOTIDE SEQUENCE</scope>
    <source>
        <strain evidence="4">NBRC 15686</strain>
    </source>
</reference>
<organism evidence="4 5">
    <name type="scientific">Methylorubrum aminovorans</name>
    <dbReference type="NCBI Taxonomy" id="269069"/>
    <lineage>
        <taxon>Bacteria</taxon>
        <taxon>Pseudomonadati</taxon>
        <taxon>Pseudomonadota</taxon>
        <taxon>Alphaproteobacteria</taxon>
        <taxon>Hyphomicrobiales</taxon>
        <taxon>Methylobacteriaceae</taxon>
        <taxon>Methylorubrum</taxon>
    </lineage>
</organism>
<evidence type="ECO:0000256" key="1">
    <source>
        <dbReference type="SAM" id="MobiDB-lite"/>
    </source>
</evidence>
<evidence type="ECO:0000259" key="3">
    <source>
        <dbReference type="Pfam" id="PF00535"/>
    </source>
</evidence>
<protein>
    <recommendedName>
        <fullName evidence="3">Glycosyltransferase 2-like domain-containing protein</fullName>
    </recommendedName>
</protein>
<feature type="compositionally biased region" description="Low complexity" evidence="1">
    <location>
        <begin position="10"/>
        <end position="23"/>
    </location>
</feature>
<dbReference type="Gene3D" id="3.90.550.10">
    <property type="entry name" value="Spore Coat Polysaccharide Biosynthesis Protein SpsA, Chain A"/>
    <property type="match status" value="1"/>
</dbReference>
<feature type="region of interest" description="Disordered" evidence="1">
    <location>
        <begin position="1"/>
        <end position="23"/>
    </location>
</feature>
<keyword evidence="5" id="KW-1185">Reference proteome</keyword>
<sequence>MTRPITAATRLAPPALGPSAGAAGRAIAPGAEPPLGVVVIGRNEGERLKRCLASLAGTPWPVVYVDSGSTDGSGAHARSVGAEVVELDRALPFTAARARNAGIARLRARHPETVAIQFVDGDCEVLEGWIPAALRVLAADPRCGAVAGRRRERHPDGSVYNLLCDIEWNTPVGQATACGGDALVRVAALDAVDAYDSSLIAGEDEDLCVRMRQQGWTIQRIDIDMTLHDAAMTSMRQWWKRTERSGYAFARVHDRHKASAVPHFQRQVRSTLVWGGAVPALLVGAMPISPLLPVLGLALYGHLSWRVARGLRRRGFAGREAWTYGVHCALAKLPQMVGYARFHLDRLRRRDTVIIEYKG</sequence>
<dbReference type="InterPro" id="IPR001173">
    <property type="entry name" value="Glyco_trans_2-like"/>
</dbReference>
<dbReference type="RefSeq" id="WP_238223346.1">
    <property type="nucleotide sequence ID" value="NZ_BAAADH010000106.1"/>
</dbReference>
<feature type="domain" description="Glycosyltransferase 2-like" evidence="3">
    <location>
        <begin position="37"/>
        <end position="153"/>
    </location>
</feature>
<name>A0ABQ4U9S0_9HYPH</name>
<gene>
    <name evidence="4" type="ORF">LNAOJCKE_1309</name>
</gene>
<comment type="caution">
    <text evidence="4">The sequence shown here is derived from an EMBL/GenBank/DDBJ whole genome shotgun (WGS) entry which is preliminary data.</text>
</comment>
<evidence type="ECO:0000313" key="4">
    <source>
        <dbReference type="EMBL" id="GJE64109.1"/>
    </source>
</evidence>